<dbReference type="PANTHER" id="PTHR43982:SF1">
    <property type="entry name" value="UBIQUITIN CARBOXYL-TERMINAL HYDROLASE 14"/>
    <property type="match status" value="1"/>
</dbReference>
<evidence type="ECO:0000256" key="2">
    <source>
        <dbReference type="ARBA" id="ARBA00008739"/>
    </source>
</evidence>
<dbReference type="PANTHER" id="PTHR43982">
    <property type="entry name" value="UBIQUITIN CARBOXYL-TERMINAL HYDROLASE"/>
    <property type="match status" value="1"/>
</dbReference>
<comment type="caution">
    <text evidence="11">The sequence shown here is derived from an EMBL/GenBank/DDBJ whole genome shotgun (WGS) entry which is preliminary data.</text>
</comment>
<dbReference type="PROSITE" id="PS50235">
    <property type="entry name" value="USP_3"/>
    <property type="match status" value="1"/>
</dbReference>
<dbReference type="GO" id="GO:0016579">
    <property type="term" value="P:protein deubiquitination"/>
    <property type="evidence" value="ECO:0007669"/>
    <property type="project" value="InterPro"/>
</dbReference>
<dbReference type="InterPro" id="IPR038765">
    <property type="entry name" value="Papain-like_cys_pep_sf"/>
</dbReference>
<evidence type="ECO:0000256" key="8">
    <source>
        <dbReference type="SAM" id="MobiDB-lite"/>
    </source>
</evidence>
<evidence type="ECO:0000256" key="6">
    <source>
        <dbReference type="ARBA" id="ARBA00022807"/>
    </source>
</evidence>
<dbReference type="PROSITE" id="PS50053">
    <property type="entry name" value="UBIQUITIN_2"/>
    <property type="match status" value="1"/>
</dbReference>
<feature type="domain" description="USP" evidence="10">
    <location>
        <begin position="106"/>
        <end position="489"/>
    </location>
</feature>
<name>A0AAV7JBL9_9METZ</name>
<evidence type="ECO:0000313" key="12">
    <source>
        <dbReference type="Proteomes" id="UP001165289"/>
    </source>
</evidence>
<evidence type="ECO:0000256" key="7">
    <source>
        <dbReference type="RuleBase" id="RU366025"/>
    </source>
</evidence>
<gene>
    <name evidence="11" type="ORF">LOD99_9474</name>
</gene>
<proteinExistence type="inferred from homology"/>
<dbReference type="SUPFAM" id="SSF54236">
    <property type="entry name" value="Ubiquitin-like"/>
    <property type="match status" value="1"/>
</dbReference>
<dbReference type="PROSITE" id="PS00973">
    <property type="entry name" value="USP_2"/>
    <property type="match status" value="1"/>
</dbReference>
<dbReference type="CDD" id="cd16104">
    <property type="entry name" value="Ubl_USP14_like"/>
    <property type="match status" value="1"/>
</dbReference>
<evidence type="ECO:0000256" key="4">
    <source>
        <dbReference type="ARBA" id="ARBA00022786"/>
    </source>
</evidence>
<evidence type="ECO:0000256" key="5">
    <source>
        <dbReference type="ARBA" id="ARBA00022801"/>
    </source>
</evidence>
<dbReference type="Proteomes" id="UP001165289">
    <property type="component" value="Unassembled WGS sequence"/>
</dbReference>
<keyword evidence="5 7" id="KW-0378">Hydrolase</keyword>
<keyword evidence="6 7" id="KW-0788">Thiol protease</keyword>
<dbReference type="GO" id="GO:0061136">
    <property type="term" value="P:regulation of proteasomal protein catabolic process"/>
    <property type="evidence" value="ECO:0007669"/>
    <property type="project" value="TreeGrafter"/>
</dbReference>
<dbReference type="InterPro" id="IPR044635">
    <property type="entry name" value="UBP14-like"/>
</dbReference>
<feature type="domain" description="Ubiquitin-like" evidence="9">
    <location>
        <begin position="4"/>
        <end position="74"/>
    </location>
</feature>
<accession>A0AAV7JBL9</accession>
<evidence type="ECO:0000259" key="9">
    <source>
        <dbReference type="PROSITE" id="PS50053"/>
    </source>
</evidence>
<keyword evidence="3 7" id="KW-0645">Protease</keyword>
<dbReference type="InterPro" id="IPR028889">
    <property type="entry name" value="USP"/>
</dbReference>
<evidence type="ECO:0000313" key="11">
    <source>
        <dbReference type="EMBL" id="KAI6646123.1"/>
    </source>
</evidence>
<evidence type="ECO:0000256" key="3">
    <source>
        <dbReference type="ARBA" id="ARBA00022670"/>
    </source>
</evidence>
<dbReference type="GO" id="GO:0043161">
    <property type="term" value="P:proteasome-mediated ubiquitin-dependent protein catabolic process"/>
    <property type="evidence" value="ECO:0007669"/>
    <property type="project" value="InterPro"/>
</dbReference>
<dbReference type="EC" id="3.4.19.12" evidence="7"/>
<dbReference type="InterPro" id="IPR000626">
    <property type="entry name" value="Ubiquitin-like_dom"/>
</dbReference>
<organism evidence="11 12">
    <name type="scientific">Oopsacas minuta</name>
    <dbReference type="NCBI Taxonomy" id="111878"/>
    <lineage>
        <taxon>Eukaryota</taxon>
        <taxon>Metazoa</taxon>
        <taxon>Porifera</taxon>
        <taxon>Hexactinellida</taxon>
        <taxon>Hexasterophora</taxon>
        <taxon>Lyssacinosida</taxon>
        <taxon>Leucopsacidae</taxon>
        <taxon>Oopsacas</taxon>
    </lineage>
</organism>
<sequence>MPKFSVTVKWGKTRFTDLELNTDESPQVFKAQLFALTSVPPERQRVLYKAMTLSETEWSAFSPHLRDGITLMLLGTAAEIPKRPEATPEMAEAMELEQSGSMAIPRGIVNLGNTCYMNATVQCLRTIPELKEALRNFSPPTDPSLAPHDPTAQSLTVSLRNLFSFLDKTGDPLQPLLFLQSLHAVVPTFAQKGPRGGLQQQDAQECWIEILRVIGGFLPSNKPAIDSNPLGRREGATATDCQSNMIEQYFSGLLKCSYTCKEADEPVTSSVEKFMSLQCYIEHDVRYIESGIRFGLKGEVDKPSASLGRNCVYTRSSLVGRLPGYLTVQVMRFDFGKYTSAVAGDEMVSRKILKDIKFTFNLDMFPFCTPELQARLAPMRGRFKQLEDSRDEKKAGEIETEKGAEVPELPLPPEDPGSNNSGYYELIAVLTHQGRSINSGHYVAWVRQEEEDWIKLDDDKIDQVDPATVLKLSGGGDNHIAYLLLYGSRSYELAAAAPRKKKKK</sequence>
<comment type="catalytic activity">
    <reaction evidence="1 7">
        <text>Thiol-dependent hydrolysis of ester, thioester, amide, peptide and isopeptide bonds formed by the C-terminal Gly of ubiquitin (a 76-residue protein attached to proteins as an intracellular targeting signal).</text>
        <dbReference type="EC" id="3.4.19.12"/>
    </reaction>
</comment>
<keyword evidence="12" id="KW-1185">Reference proteome</keyword>
<reference evidence="11 12" key="1">
    <citation type="journal article" date="2023" name="BMC Biol.">
        <title>The compact genome of the sponge Oopsacas minuta (Hexactinellida) is lacking key metazoan core genes.</title>
        <authorList>
            <person name="Santini S."/>
            <person name="Schenkelaars Q."/>
            <person name="Jourda C."/>
            <person name="Duchesne M."/>
            <person name="Belahbib H."/>
            <person name="Rocher C."/>
            <person name="Selva M."/>
            <person name="Riesgo A."/>
            <person name="Vervoort M."/>
            <person name="Leys S.P."/>
            <person name="Kodjabachian L."/>
            <person name="Le Bivic A."/>
            <person name="Borchiellini C."/>
            <person name="Claverie J.M."/>
            <person name="Renard E."/>
        </authorList>
    </citation>
    <scope>NUCLEOTIDE SEQUENCE [LARGE SCALE GENOMIC DNA]</scope>
    <source>
        <strain evidence="11">SPO-2</strain>
    </source>
</reference>
<dbReference type="PROSITE" id="PS00972">
    <property type="entry name" value="USP_1"/>
    <property type="match status" value="1"/>
</dbReference>
<evidence type="ECO:0000259" key="10">
    <source>
        <dbReference type="PROSITE" id="PS50235"/>
    </source>
</evidence>
<feature type="compositionally biased region" description="Basic and acidic residues" evidence="8">
    <location>
        <begin position="385"/>
        <end position="405"/>
    </location>
</feature>
<feature type="region of interest" description="Disordered" evidence="8">
    <location>
        <begin position="385"/>
        <end position="417"/>
    </location>
</feature>
<dbReference type="GO" id="GO:0004843">
    <property type="term" value="F:cysteine-type deubiquitinase activity"/>
    <property type="evidence" value="ECO:0007669"/>
    <property type="project" value="UniProtKB-UniRule"/>
</dbReference>
<evidence type="ECO:0000256" key="1">
    <source>
        <dbReference type="ARBA" id="ARBA00000707"/>
    </source>
</evidence>
<keyword evidence="4 7" id="KW-0833">Ubl conjugation pathway</keyword>
<protein>
    <recommendedName>
        <fullName evidence="7">Ubiquitin carboxyl-terminal hydrolase</fullName>
        <ecNumber evidence="7">3.4.19.12</ecNumber>
    </recommendedName>
</protein>
<dbReference type="Gene3D" id="3.90.70.10">
    <property type="entry name" value="Cysteine proteinases"/>
    <property type="match status" value="1"/>
</dbReference>
<dbReference type="AlphaFoldDB" id="A0AAV7JBL9"/>
<dbReference type="GO" id="GO:0070628">
    <property type="term" value="F:proteasome binding"/>
    <property type="evidence" value="ECO:0007669"/>
    <property type="project" value="TreeGrafter"/>
</dbReference>
<dbReference type="Pfam" id="PF00443">
    <property type="entry name" value="UCH"/>
    <property type="match status" value="1"/>
</dbReference>
<comment type="similarity">
    <text evidence="2">Belongs to the peptidase C19 family. USP14/UBP6 subfamily.</text>
</comment>
<dbReference type="Gene3D" id="3.10.20.90">
    <property type="entry name" value="Phosphatidylinositol 3-kinase Catalytic Subunit, Chain A, domain 1"/>
    <property type="match status" value="1"/>
</dbReference>
<dbReference type="SUPFAM" id="SSF54001">
    <property type="entry name" value="Cysteine proteinases"/>
    <property type="match status" value="1"/>
</dbReference>
<dbReference type="InterPro" id="IPR018200">
    <property type="entry name" value="USP_CS"/>
</dbReference>
<dbReference type="InterPro" id="IPR001394">
    <property type="entry name" value="Peptidase_C19_UCH"/>
</dbReference>
<dbReference type="InterPro" id="IPR029071">
    <property type="entry name" value="Ubiquitin-like_domsf"/>
</dbReference>
<dbReference type="EMBL" id="JAKMXF010000362">
    <property type="protein sequence ID" value="KAI6646123.1"/>
    <property type="molecule type" value="Genomic_DNA"/>
</dbReference>
<dbReference type="SMART" id="SM00213">
    <property type="entry name" value="UBQ"/>
    <property type="match status" value="1"/>
</dbReference>